<dbReference type="PIRSF" id="PIRSF027386">
    <property type="entry name" value="UCP027386_ABC_sbc_TM0202"/>
    <property type="match status" value="1"/>
</dbReference>
<proteinExistence type="predicted"/>
<evidence type="ECO:0000313" key="1">
    <source>
        <dbReference type="EMBL" id="QFR43540.1"/>
    </source>
</evidence>
<accession>A0AAJ4DMY2</accession>
<name>A0AAJ4DMY2_9BACT</name>
<dbReference type="SUPFAM" id="SSF53850">
    <property type="entry name" value="Periplasmic binding protein-like II"/>
    <property type="match status" value="1"/>
</dbReference>
<dbReference type="RefSeq" id="WP_152299603.1">
    <property type="nucleotide sequence ID" value="NZ_CP041166.1"/>
</dbReference>
<dbReference type="PANTHER" id="PTHR30024:SF46">
    <property type="entry name" value="ABC TRANSPORTER, SUBSTRATE-BINDING LIPOPROTEIN"/>
    <property type="match status" value="1"/>
</dbReference>
<dbReference type="PANTHER" id="PTHR30024">
    <property type="entry name" value="ALIPHATIC SULFONATES-BINDING PROTEIN-RELATED"/>
    <property type="match status" value="1"/>
</dbReference>
<gene>
    <name evidence="1" type="ORF">FJR47_06310</name>
</gene>
<dbReference type="Gene3D" id="3.40.190.10">
    <property type="entry name" value="Periplasmic binding protein-like II"/>
    <property type="match status" value="2"/>
</dbReference>
<sequence length="327" mass="36855">MKNIIYSLFTLLLFSTILSAEAKLKKIVISGPFASSSHPILHMIETNALSDIAEEVEFKIWKNPDELRAMTIRGNVDFVAVPTNTAAILYNKGVDIKLINVSVWGILGMISRDDSLKTLKDFKGKKIAVPFRADMPDIVFKQLLKKEGLDPQKDFDLVYVANPMDAMQMLIMRRIDHALLAEPAISIALRKTKSFPVSLVAPDLFRSVDLQKEWGNIFGTNGDIPEAGIAVMGHIKDEHVIKRFQEEYEKSIEWYKTNPEKAAALVVKTFDMLQEDGVKDSISHVRLKSINAAQAKKDLEFFFNVLKEEDPKSIGGKLPDDTFYYGF</sequence>
<dbReference type="AlphaFoldDB" id="A0AAJ4DMY2"/>
<dbReference type="Pfam" id="PF12974">
    <property type="entry name" value="Phosphonate-bd"/>
    <property type="match status" value="1"/>
</dbReference>
<keyword evidence="2" id="KW-1185">Reference proteome</keyword>
<evidence type="ECO:0000313" key="2">
    <source>
        <dbReference type="Proteomes" id="UP000326061"/>
    </source>
</evidence>
<organism evidence="1 2">
    <name type="scientific">Sulfurimonas xiamenensis</name>
    <dbReference type="NCBI Taxonomy" id="2590021"/>
    <lineage>
        <taxon>Bacteria</taxon>
        <taxon>Pseudomonadati</taxon>
        <taxon>Campylobacterota</taxon>
        <taxon>Epsilonproteobacteria</taxon>
        <taxon>Campylobacterales</taxon>
        <taxon>Sulfurimonadaceae</taxon>
        <taxon>Sulfurimonas</taxon>
    </lineage>
</organism>
<reference evidence="2" key="1">
    <citation type="submission" date="2019-06" db="EMBL/GenBank/DDBJ databases">
        <title>Sulfurimonas gotlandica sp. nov., a chemoautotrophic and psychrotolerant epsilonproteobacterium isolated from a pelagic redoxcline, and an emended description of the genus Sulfurimonas.</title>
        <authorList>
            <person name="Wang S."/>
            <person name="Jiang L."/>
            <person name="Shao Z."/>
        </authorList>
    </citation>
    <scope>NUCLEOTIDE SEQUENCE [LARGE SCALE GENOMIC DNA]</scope>
    <source>
        <strain evidence="2">1-1N</strain>
    </source>
</reference>
<dbReference type="KEGG" id="suln:FJR47_06310"/>
<dbReference type="Proteomes" id="UP000326061">
    <property type="component" value="Chromosome"/>
</dbReference>
<dbReference type="EMBL" id="CP041166">
    <property type="protein sequence ID" value="QFR43540.1"/>
    <property type="molecule type" value="Genomic_DNA"/>
</dbReference>
<dbReference type="InterPro" id="IPR027024">
    <property type="entry name" value="UCP027386_ABC_sbc_TM0202"/>
</dbReference>
<protein>
    <submittedName>
        <fullName evidence="1">ABC transporter substrate-binding protein</fullName>
    </submittedName>
</protein>